<reference evidence="1" key="2">
    <citation type="submission" date="2020-07" db="EMBL/GenBank/DDBJ databases">
        <authorList>
            <person name="Vera ALvarez R."/>
            <person name="Arias-Moreno D.M."/>
            <person name="Jimenez-Jacinto V."/>
            <person name="Jimenez-Bremont J.F."/>
            <person name="Swaminathan K."/>
            <person name="Moose S.P."/>
            <person name="Guerrero-Gonzalez M.L."/>
            <person name="Marino-Ramirez L."/>
            <person name="Landsman D."/>
            <person name="Rodriguez-Kessler M."/>
            <person name="Delgado-Sanchez P."/>
        </authorList>
    </citation>
    <scope>NUCLEOTIDE SEQUENCE</scope>
    <source>
        <tissue evidence="1">Cladode</tissue>
    </source>
</reference>
<accession>A0A7C9CV80</accession>
<name>A0A7C9CV80_OPUST</name>
<evidence type="ECO:0000313" key="1">
    <source>
        <dbReference type="EMBL" id="MBA4623308.1"/>
    </source>
</evidence>
<sequence length="153" mass="16549">MIPAHIRYCKPQHVFYFSTLLFTCFSSSPASPLRCFSSLSHTNTNPRPFVAASRSFPPAVSFSRPCLSASESSCRCRTASFVLQRSVGNVQPSPLSARQISAGLAVDSPPVVSFILPLPVLIISCPTEALIGYHLPLPPPVPLFPLPLKPCLK</sequence>
<dbReference type="AlphaFoldDB" id="A0A7C9CV80"/>
<proteinExistence type="predicted"/>
<protein>
    <submittedName>
        <fullName evidence="1">Uncharacterized protein</fullName>
    </submittedName>
</protein>
<organism evidence="1">
    <name type="scientific">Opuntia streptacantha</name>
    <name type="common">Prickly pear cactus</name>
    <name type="synonym">Opuntia cardona</name>
    <dbReference type="NCBI Taxonomy" id="393608"/>
    <lineage>
        <taxon>Eukaryota</taxon>
        <taxon>Viridiplantae</taxon>
        <taxon>Streptophyta</taxon>
        <taxon>Embryophyta</taxon>
        <taxon>Tracheophyta</taxon>
        <taxon>Spermatophyta</taxon>
        <taxon>Magnoliopsida</taxon>
        <taxon>eudicotyledons</taxon>
        <taxon>Gunneridae</taxon>
        <taxon>Pentapetalae</taxon>
        <taxon>Caryophyllales</taxon>
        <taxon>Cactineae</taxon>
        <taxon>Cactaceae</taxon>
        <taxon>Opuntioideae</taxon>
        <taxon>Opuntia</taxon>
    </lineage>
</organism>
<reference evidence="1" key="1">
    <citation type="journal article" date="2013" name="J. Plant Res.">
        <title>Effect of fungi and light on seed germination of three Opuntia species from semiarid lands of central Mexico.</title>
        <authorList>
            <person name="Delgado-Sanchez P."/>
            <person name="Jimenez-Bremont J.F."/>
            <person name="Guerrero-Gonzalez Mde L."/>
            <person name="Flores J."/>
        </authorList>
    </citation>
    <scope>NUCLEOTIDE SEQUENCE</scope>
    <source>
        <tissue evidence="1">Cladode</tissue>
    </source>
</reference>
<dbReference type="EMBL" id="GISG01042621">
    <property type="protein sequence ID" value="MBA4623308.1"/>
    <property type="molecule type" value="Transcribed_RNA"/>
</dbReference>